<dbReference type="PANTHER" id="PTHR22916:SF3">
    <property type="entry name" value="UDP-GLCNAC:BETAGAL BETA-1,3-N-ACETYLGLUCOSAMINYLTRANSFERASE-LIKE PROTEIN 1"/>
    <property type="match status" value="1"/>
</dbReference>
<comment type="caution">
    <text evidence="2">The sequence shown here is derived from an EMBL/GenBank/DDBJ whole genome shotgun (WGS) entry which is preliminary data.</text>
</comment>
<dbReference type="EMBL" id="PVUF01000032">
    <property type="protein sequence ID" value="PRZ42652.1"/>
    <property type="molecule type" value="Genomic_DNA"/>
</dbReference>
<dbReference type="AlphaFoldDB" id="A0A2T1A228"/>
<dbReference type="GO" id="GO:0016758">
    <property type="term" value="F:hexosyltransferase activity"/>
    <property type="evidence" value="ECO:0007669"/>
    <property type="project" value="UniProtKB-ARBA"/>
</dbReference>
<sequence>MPNLKLSICIPTYNRATYLETLLAHLQEVVSELPFETEIIISDNASSDTTLALLEAAQAQLPLTILQQSENIGAVPNMHAAMRAGRGTYLVYLADDDRLRPDALASSIEMLDANPAASALYAPWRVKDLVKNQVTGQFYTQPGDVTIDQGNYSRLLEHIVECRIYSEICIVRRDVFRAVSPIINSIAHWAFTTPAEYLAAGDLIYAKRAFYVSISRHFDGDIRAQAGFEETMSGWDSYSGGVEVLLGLAVNHGGLSHPEKITQYARALASERMACALRLRLQSGRDPLESYALAARLRGKGLESLLPAPMLKIRNNAALYFAGVKLPEVLRAKRITVIGNCDGTIIKWFQDGANLPVHTAAAADEIDAGDVVIDFGCQDKTMLDAAGTRALAHVTEALLMQKFA</sequence>
<dbReference type="InterPro" id="IPR001173">
    <property type="entry name" value="Glyco_trans_2-like"/>
</dbReference>
<dbReference type="PANTHER" id="PTHR22916">
    <property type="entry name" value="GLYCOSYLTRANSFERASE"/>
    <property type="match status" value="1"/>
</dbReference>
<proteinExistence type="predicted"/>
<gene>
    <name evidence="2" type="ORF">CLV89_13211</name>
</gene>
<dbReference type="Gene3D" id="3.90.550.10">
    <property type="entry name" value="Spore Coat Polysaccharide Biosynthesis Protein SpsA, Chain A"/>
    <property type="match status" value="1"/>
</dbReference>
<name>A0A2T1A228_TRISK</name>
<protein>
    <submittedName>
        <fullName evidence="2">Glycosyl transferase family 2</fullName>
    </submittedName>
</protein>
<organism evidence="2 3">
    <name type="scientific">Tritonibacter scottomollicae</name>
    <name type="common">Epibacterium scottomollicae</name>
    <dbReference type="NCBI Taxonomy" id="483013"/>
    <lineage>
        <taxon>Bacteria</taxon>
        <taxon>Pseudomonadati</taxon>
        <taxon>Pseudomonadota</taxon>
        <taxon>Alphaproteobacteria</taxon>
        <taxon>Rhodobacterales</taxon>
        <taxon>Paracoccaceae</taxon>
        <taxon>Tritonibacter</taxon>
    </lineage>
</organism>
<accession>A0A2T1A228</accession>
<feature type="domain" description="Glycosyltransferase 2-like" evidence="1">
    <location>
        <begin position="7"/>
        <end position="139"/>
    </location>
</feature>
<dbReference type="SUPFAM" id="SSF53448">
    <property type="entry name" value="Nucleotide-diphospho-sugar transferases"/>
    <property type="match status" value="1"/>
</dbReference>
<keyword evidence="2" id="KW-0808">Transferase</keyword>
<dbReference type="Pfam" id="PF00535">
    <property type="entry name" value="Glycos_transf_2"/>
    <property type="match status" value="1"/>
</dbReference>
<evidence type="ECO:0000313" key="2">
    <source>
        <dbReference type="EMBL" id="PRZ42652.1"/>
    </source>
</evidence>
<reference evidence="2 3" key="1">
    <citation type="submission" date="2018-03" db="EMBL/GenBank/DDBJ databases">
        <title>Genomic Encyclopedia of Archaeal and Bacterial Type Strains, Phase II (KMG-II): from individual species to whole genera.</title>
        <authorList>
            <person name="Goeker M."/>
        </authorList>
    </citation>
    <scope>NUCLEOTIDE SEQUENCE [LARGE SCALE GENOMIC DNA]</scope>
    <source>
        <strain evidence="2 3">DSM 25328</strain>
    </source>
</reference>
<dbReference type="CDD" id="cd00761">
    <property type="entry name" value="Glyco_tranf_GTA_type"/>
    <property type="match status" value="1"/>
</dbReference>
<dbReference type="RefSeq" id="WP_106165628.1">
    <property type="nucleotide sequence ID" value="NZ_PVUF01000032.1"/>
</dbReference>
<dbReference type="InterPro" id="IPR029044">
    <property type="entry name" value="Nucleotide-diphossugar_trans"/>
</dbReference>
<evidence type="ECO:0000259" key="1">
    <source>
        <dbReference type="Pfam" id="PF00535"/>
    </source>
</evidence>
<evidence type="ECO:0000313" key="3">
    <source>
        <dbReference type="Proteomes" id="UP000237718"/>
    </source>
</evidence>
<dbReference type="Proteomes" id="UP000237718">
    <property type="component" value="Unassembled WGS sequence"/>
</dbReference>
<dbReference type="OrthoDB" id="5291101at2"/>